<comment type="caution">
    <text evidence="3">The sequence shown here is derived from an EMBL/GenBank/DDBJ whole genome shotgun (WGS) entry which is preliminary data.</text>
</comment>
<evidence type="ECO:0000313" key="4">
    <source>
        <dbReference type="Proteomes" id="UP000177371"/>
    </source>
</evidence>
<proteinExistence type="predicted"/>
<evidence type="ECO:0000313" key="3">
    <source>
        <dbReference type="EMBL" id="OGC50025.1"/>
    </source>
</evidence>
<dbReference type="STRING" id="1802610.A2W32_03270"/>
<evidence type="ECO:0008006" key="5">
    <source>
        <dbReference type="Google" id="ProtNLM"/>
    </source>
</evidence>
<reference evidence="3 4" key="1">
    <citation type="journal article" date="2016" name="Nat. Commun.">
        <title>Thousands of microbial genomes shed light on interconnected biogeochemical processes in an aquifer system.</title>
        <authorList>
            <person name="Anantharaman K."/>
            <person name="Brown C.T."/>
            <person name="Hug L.A."/>
            <person name="Sharon I."/>
            <person name="Castelle C.J."/>
            <person name="Probst A.J."/>
            <person name="Thomas B.C."/>
            <person name="Singh A."/>
            <person name="Wilkins M.J."/>
            <person name="Karaoz U."/>
            <person name="Brodie E.L."/>
            <person name="Williams K.H."/>
            <person name="Hubbard S.S."/>
            <person name="Banfield J.F."/>
        </authorList>
    </citation>
    <scope>NUCLEOTIDE SEQUENCE [LARGE SCALE GENOMIC DNA]</scope>
</reference>
<dbReference type="PANTHER" id="PTHR45947:SF3">
    <property type="entry name" value="SULFOQUINOVOSYL TRANSFERASE SQD2"/>
    <property type="match status" value="1"/>
</dbReference>
<dbReference type="Pfam" id="PF13439">
    <property type="entry name" value="Glyco_transf_4"/>
    <property type="match status" value="1"/>
</dbReference>
<evidence type="ECO:0000259" key="1">
    <source>
        <dbReference type="Pfam" id="PF00534"/>
    </source>
</evidence>
<dbReference type="AlphaFoldDB" id="A0A1F4UYH7"/>
<evidence type="ECO:0000259" key="2">
    <source>
        <dbReference type="Pfam" id="PF13439"/>
    </source>
</evidence>
<dbReference type="InterPro" id="IPR028098">
    <property type="entry name" value="Glyco_trans_4-like_N"/>
</dbReference>
<dbReference type="Gene3D" id="3.40.50.2000">
    <property type="entry name" value="Glycogen Phosphorylase B"/>
    <property type="match status" value="2"/>
</dbReference>
<dbReference type="InterPro" id="IPR050194">
    <property type="entry name" value="Glycosyltransferase_grp1"/>
</dbReference>
<gene>
    <name evidence="3" type="ORF">A2W32_03270</name>
</gene>
<dbReference type="GO" id="GO:0016757">
    <property type="term" value="F:glycosyltransferase activity"/>
    <property type="evidence" value="ECO:0007669"/>
    <property type="project" value="InterPro"/>
</dbReference>
<dbReference type="InterPro" id="IPR001296">
    <property type="entry name" value="Glyco_trans_1"/>
</dbReference>
<feature type="domain" description="Glycosyltransferase subfamily 4-like N-terminal" evidence="2">
    <location>
        <begin position="16"/>
        <end position="207"/>
    </location>
</feature>
<sequence>MKIAVFTKATTFHEGYGGLETQNKALCEKLAERGHKVTIFSPQKELNSVSKSLNGVEYVFVPCKYKMGMILGFGGRLDKNNWLNKSYEVFQKYHEKDKYDLVLGQSSAALGIIFKKHDLNIRVVSIAHGSIIGELKTYYKEVYNISDYLKTVSNTAFAIKNFFTRQREYVLGSDKIIAVSNAVKNALIDETFSPVEKVVVIHNGINPPKVEYKNTNNMRESLNLIYVGKMIKSKGVFNMIDIISDQRFANVKLIMVGDGRDFKQLESYSNSKKLTEKIVYYGNIPSEKVIPLMQRSDIFVMPTLRFEGFPMTLVEAMFAGLPVVANNMGGISDAVVNGETGFLADPANLNDFKEKLLKLVSNKELVREMGLKALERAKNEFTTDTMINKYELVFDEVLKK</sequence>
<dbReference type="SUPFAM" id="SSF53756">
    <property type="entry name" value="UDP-Glycosyltransferase/glycogen phosphorylase"/>
    <property type="match status" value="1"/>
</dbReference>
<dbReference type="EMBL" id="MEUT01000041">
    <property type="protein sequence ID" value="OGC50025.1"/>
    <property type="molecule type" value="Genomic_DNA"/>
</dbReference>
<dbReference type="Pfam" id="PF00534">
    <property type="entry name" value="Glycos_transf_1"/>
    <property type="match status" value="1"/>
</dbReference>
<organism evidence="3 4">
    <name type="scientific">candidate division WWE3 bacterium RBG_16_37_10</name>
    <dbReference type="NCBI Taxonomy" id="1802610"/>
    <lineage>
        <taxon>Bacteria</taxon>
        <taxon>Katanobacteria</taxon>
    </lineage>
</organism>
<feature type="domain" description="Glycosyl transferase family 1" evidence="1">
    <location>
        <begin position="222"/>
        <end position="373"/>
    </location>
</feature>
<protein>
    <recommendedName>
        <fullName evidence="5">Glycosyltransferase subfamily 4-like N-terminal domain-containing protein</fullName>
    </recommendedName>
</protein>
<dbReference type="PANTHER" id="PTHR45947">
    <property type="entry name" value="SULFOQUINOVOSYL TRANSFERASE SQD2"/>
    <property type="match status" value="1"/>
</dbReference>
<dbReference type="Proteomes" id="UP000177371">
    <property type="component" value="Unassembled WGS sequence"/>
</dbReference>
<name>A0A1F4UYH7_UNCKA</name>
<accession>A0A1F4UYH7</accession>
<dbReference type="CDD" id="cd03801">
    <property type="entry name" value="GT4_PimA-like"/>
    <property type="match status" value="1"/>
</dbReference>